<keyword evidence="3" id="KW-1185">Reference proteome</keyword>
<keyword evidence="1" id="KW-0472">Membrane</keyword>
<dbReference type="EMBL" id="CAJVCH010045779">
    <property type="protein sequence ID" value="CAG7717428.1"/>
    <property type="molecule type" value="Genomic_DNA"/>
</dbReference>
<organism evidence="2 3">
    <name type="scientific">Allacma fusca</name>
    <dbReference type="NCBI Taxonomy" id="39272"/>
    <lineage>
        <taxon>Eukaryota</taxon>
        <taxon>Metazoa</taxon>
        <taxon>Ecdysozoa</taxon>
        <taxon>Arthropoda</taxon>
        <taxon>Hexapoda</taxon>
        <taxon>Collembola</taxon>
        <taxon>Symphypleona</taxon>
        <taxon>Sminthuridae</taxon>
        <taxon>Allacma</taxon>
    </lineage>
</organism>
<name>A0A8J2K044_9HEXA</name>
<gene>
    <name evidence="2" type="ORF">AFUS01_LOCUS6887</name>
</gene>
<dbReference type="AlphaFoldDB" id="A0A8J2K044"/>
<evidence type="ECO:0000256" key="1">
    <source>
        <dbReference type="SAM" id="Phobius"/>
    </source>
</evidence>
<keyword evidence="1" id="KW-1133">Transmembrane helix</keyword>
<keyword evidence="1" id="KW-0812">Transmembrane</keyword>
<comment type="caution">
    <text evidence="2">The sequence shown here is derived from an EMBL/GenBank/DDBJ whole genome shotgun (WGS) entry which is preliminary data.</text>
</comment>
<protein>
    <submittedName>
        <fullName evidence="2">Uncharacterized protein</fullName>
    </submittedName>
</protein>
<dbReference type="Proteomes" id="UP000708208">
    <property type="component" value="Unassembled WGS sequence"/>
</dbReference>
<feature type="transmembrane region" description="Helical" evidence="1">
    <location>
        <begin position="17"/>
        <end position="39"/>
    </location>
</feature>
<evidence type="ECO:0000313" key="3">
    <source>
        <dbReference type="Proteomes" id="UP000708208"/>
    </source>
</evidence>
<proteinExistence type="predicted"/>
<sequence>MYLLKFSPGNLQIKFEILYYFTLELIQSVGLLYVGALFLNFNNILGTRELQDLTDAGFCEREMKIEREED</sequence>
<evidence type="ECO:0000313" key="2">
    <source>
        <dbReference type="EMBL" id="CAG7717428.1"/>
    </source>
</evidence>
<accession>A0A8J2K044</accession>
<reference evidence="2" key="1">
    <citation type="submission" date="2021-06" db="EMBL/GenBank/DDBJ databases">
        <authorList>
            <person name="Hodson N. C."/>
            <person name="Mongue J. A."/>
            <person name="Jaron S. K."/>
        </authorList>
    </citation>
    <scope>NUCLEOTIDE SEQUENCE</scope>
</reference>